<evidence type="ECO:0000259" key="2">
    <source>
        <dbReference type="Pfam" id="PF08718"/>
    </source>
</evidence>
<gene>
    <name evidence="3" type="ORF">LSH36_236g02033</name>
</gene>
<dbReference type="GO" id="GO:0016020">
    <property type="term" value="C:membrane"/>
    <property type="evidence" value="ECO:0007669"/>
    <property type="project" value="TreeGrafter"/>
</dbReference>
<dbReference type="InterPro" id="IPR014830">
    <property type="entry name" value="Glycolipid_transfer_prot_dom"/>
</dbReference>
<evidence type="ECO:0000256" key="1">
    <source>
        <dbReference type="ARBA" id="ARBA00022448"/>
    </source>
</evidence>
<sequence length="210" mass="24272">MATFFAKISPNFSPPDENGNIDTETFLKAGKQIVPIFDVLGTAFMPVKSDVEGNITRLSKKYNSDQEKFHFLKAILEDELERKCAQDKYSSTQALLWFKRTLEYITLFLQILIEDHKSGTKTENMGPFIRRAYDETLKKYHGWLVQKVFSVVSRAAPWRKDFLKALAGGQDDFEDEVISDMEQYIRQVRVTIASVHNMLTELDLDFQDKV</sequence>
<comment type="caution">
    <text evidence="3">The sequence shown here is derived from an EMBL/GenBank/DDBJ whole genome shotgun (WGS) entry which is preliminary data.</text>
</comment>
<dbReference type="PANTHER" id="PTHR10219">
    <property type="entry name" value="GLYCOLIPID TRANSFER PROTEIN-RELATED"/>
    <property type="match status" value="1"/>
</dbReference>
<keyword evidence="1" id="KW-0813">Transport</keyword>
<dbReference type="EMBL" id="JAODUP010000236">
    <property type="protein sequence ID" value="KAK2155580.1"/>
    <property type="molecule type" value="Genomic_DNA"/>
</dbReference>
<dbReference type="InterPro" id="IPR036497">
    <property type="entry name" value="GLTP_sf"/>
</dbReference>
<dbReference type="Gene3D" id="1.10.3520.10">
    <property type="entry name" value="Glycolipid transfer protein"/>
    <property type="match status" value="1"/>
</dbReference>
<dbReference type="AlphaFoldDB" id="A0AAD9JP56"/>
<accession>A0AAD9JP56</accession>
<dbReference type="GO" id="GO:0005829">
    <property type="term" value="C:cytosol"/>
    <property type="evidence" value="ECO:0007669"/>
    <property type="project" value="TreeGrafter"/>
</dbReference>
<dbReference type="Proteomes" id="UP001208570">
    <property type="component" value="Unassembled WGS sequence"/>
</dbReference>
<feature type="domain" description="Glycolipid transfer protein" evidence="2">
    <location>
        <begin position="21"/>
        <end position="167"/>
    </location>
</feature>
<dbReference type="SUPFAM" id="SSF110004">
    <property type="entry name" value="Glycolipid transfer protein, GLTP"/>
    <property type="match status" value="1"/>
</dbReference>
<evidence type="ECO:0000313" key="4">
    <source>
        <dbReference type="Proteomes" id="UP001208570"/>
    </source>
</evidence>
<name>A0AAD9JP56_9ANNE</name>
<proteinExistence type="predicted"/>
<dbReference type="FunFam" id="1.10.3520.10:FF:000001">
    <property type="entry name" value="Pleckstrin domain-containing family A member 8"/>
    <property type="match status" value="1"/>
</dbReference>
<protein>
    <recommendedName>
        <fullName evidence="2">Glycolipid transfer protein domain-containing protein</fullName>
    </recommendedName>
</protein>
<organism evidence="3 4">
    <name type="scientific">Paralvinella palmiformis</name>
    <dbReference type="NCBI Taxonomy" id="53620"/>
    <lineage>
        <taxon>Eukaryota</taxon>
        <taxon>Metazoa</taxon>
        <taxon>Spiralia</taxon>
        <taxon>Lophotrochozoa</taxon>
        <taxon>Annelida</taxon>
        <taxon>Polychaeta</taxon>
        <taxon>Sedentaria</taxon>
        <taxon>Canalipalpata</taxon>
        <taxon>Terebellida</taxon>
        <taxon>Terebelliformia</taxon>
        <taxon>Alvinellidae</taxon>
        <taxon>Paralvinella</taxon>
    </lineage>
</organism>
<reference evidence="3" key="1">
    <citation type="journal article" date="2023" name="Mol. Biol. Evol.">
        <title>Third-Generation Sequencing Reveals the Adaptive Role of the Epigenome in Three Deep-Sea Polychaetes.</title>
        <authorList>
            <person name="Perez M."/>
            <person name="Aroh O."/>
            <person name="Sun Y."/>
            <person name="Lan Y."/>
            <person name="Juniper S.K."/>
            <person name="Young C.R."/>
            <person name="Angers B."/>
            <person name="Qian P.Y."/>
        </authorList>
    </citation>
    <scope>NUCLEOTIDE SEQUENCE</scope>
    <source>
        <strain evidence="3">P08H-3</strain>
    </source>
</reference>
<dbReference type="GO" id="GO:1902388">
    <property type="term" value="F:ceramide 1-phosphate transfer activity"/>
    <property type="evidence" value="ECO:0007669"/>
    <property type="project" value="TreeGrafter"/>
</dbReference>
<dbReference type="Pfam" id="PF08718">
    <property type="entry name" value="GLTP"/>
    <property type="match status" value="1"/>
</dbReference>
<evidence type="ECO:0000313" key="3">
    <source>
        <dbReference type="EMBL" id="KAK2155580.1"/>
    </source>
</evidence>
<dbReference type="PANTHER" id="PTHR10219:SF25">
    <property type="entry name" value="PLECKSTRIN HOMOLOGY DOMAIN-CONTAINING FAMILY A MEMBER 8"/>
    <property type="match status" value="1"/>
</dbReference>
<dbReference type="GO" id="GO:1902387">
    <property type="term" value="F:ceramide 1-phosphate binding"/>
    <property type="evidence" value="ECO:0007669"/>
    <property type="project" value="TreeGrafter"/>
</dbReference>
<keyword evidence="4" id="KW-1185">Reference proteome</keyword>